<dbReference type="Pfam" id="PF01968">
    <property type="entry name" value="Hydantoinase_A"/>
    <property type="match status" value="1"/>
</dbReference>
<dbReference type="Pfam" id="PF05378">
    <property type="entry name" value="Hydant_A_N"/>
    <property type="match status" value="1"/>
</dbReference>
<comment type="caution">
    <text evidence="3">The sequence shown here is derived from an EMBL/GenBank/DDBJ whole genome shotgun (WGS) entry which is preliminary data.</text>
</comment>
<feature type="domain" description="Hydantoinase A/oxoprolinase" evidence="1">
    <location>
        <begin position="177"/>
        <end position="445"/>
    </location>
</feature>
<reference evidence="3 4" key="1">
    <citation type="journal article" date="2016" name="Sci. Rep.">
        <title>Metabolic traits of an uncultured archaeal lineage -MSBL1- from brine pools of the Red Sea.</title>
        <authorList>
            <person name="Mwirichia R."/>
            <person name="Alam I."/>
            <person name="Rashid M."/>
            <person name="Vinu M."/>
            <person name="Ba-Alawi W."/>
            <person name="Anthony Kamau A."/>
            <person name="Kamanda Ngugi D."/>
            <person name="Goker M."/>
            <person name="Klenk H.P."/>
            <person name="Bajic V."/>
            <person name="Stingl U."/>
        </authorList>
    </citation>
    <scope>NUCLEOTIDE SEQUENCE [LARGE SCALE GENOMIC DNA]</scope>
    <source>
        <strain evidence="3">SCGC-AAA259J03</strain>
    </source>
</reference>
<dbReference type="SUPFAM" id="SSF53067">
    <property type="entry name" value="Actin-like ATPase domain"/>
    <property type="match status" value="1"/>
</dbReference>
<evidence type="ECO:0000313" key="3">
    <source>
        <dbReference type="EMBL" id="KXA98490.1"/>
    </source>
</evidence>
<evidence type="ECO:0008006" key="5">
    <source>
        <dbReference type="Google" id="ProtNLM"/>
    </source>
</evidence>
<evidence type="ECO:0000259" key="2">
    <source>
        <dbReference type="Pfam" id="PF05378"/>
    </source>
</evidence>
<feature type="domain" description="Hydantoinase/oxoprolinase N-terminal" evidence="2">
    <location>
        <begin position="4"/>
        <end position="160"/>
    </location>
</feature>
<dbReference type="PANTHER" id="PTHR11365:SF2">
    <property type="entry name" value="5-OXOPROLINASE"/>
    <property type="match status" value="1"/>
</dbReference>
<protein>
    <recommendedName>
        <fullName evidence="5">Hydantoinase</fullName>
    </recommendedName>
</protein>
<gene>
    <name evidence="3" type="ORF">AKJ39_01885</name>
</gene>
<dbReference type="GO" id="GO:0017168">
    <property type="term" value="F:5-oxoprolinase (ATP-hydrolyzing) activity"/>
    <property type="evidence" value="ECO:0007669"/>
    <property type="project" value="TreeGrafter"/>
</dbReference>
<organism evidence="3 4">
    <name type="scientific">candidate division MSBL1 archaeon SCGC-AAA259J03</name>
    <dbReference type="NCBI Taxonomy" id="1698269"/>
    <lineage>
        <taxon>Archaea</taxon>
        <taxon>Methanobacteriati</taxon>
        <taxon>Methanobacteriota</taxon>
        <taxon>candidate division MSBL1</taxon>
    </lineage>
</organism>
<dbReference type="InterPro" id="IPR045079">
    <property type="entry name" value="Oxoprolinase-like"/>
</dbReference>
<dbReference type="InterPro" id="IPR043129">
    <property type="entry name" value="ATPase_NBD"/>
</dbReference>
<dbReference type="InterPro" id="IPR008040">
    <property type="entry name" value="Hydant_A_N"/>
</dbReference>
<name>A0A656YX80_9EURY</name>
<dbReference type="Proteomes" id="UP000070257">
    <property type="component" value="Unassembled WGS sequence"/>
</dbReference>
<dbReference type="GO" id="GO:0005829">
    <property type="term" value="C:cytosol"/>
    <property type="evidence" value="ECO:0007669"/>
    <property type="project" value="TreeGrafter"/>
</dbReference>
<dbReference type="Gene3D" id="3.30.420.40">
    <property type="match status" value="1"/>
</dbReference>
<accession>A0A656YX80</accession>
<dbReference type="GO" id="GO:0006749">
    <property type="term" value="P:glutathione metabolic process"/>
    <property type="evidence" value="ECO:0007669"/>
    <property type="project" value="TreeGrafter"/>
</dbReference>
<dbReference type="InterPro" id="IPR002821">
    <property type="entry name" value="Hydantoinase_A"/>
</dbReference>
<dbReference type="AlphaFoldDB" id="A0A656YX80"/>
<dbReference type="PANTHER" id="PTHR11365">
    <property type="entry name" value="5-OXOPROLINASE RELATED"/>
    <property type="match status" value="1"/>
</dbReference>
<evidence type="ECO:0000313" key="4">
    <source>
        <dbReference type="Proteomes" id="UP000070257"/>
    </source>
</evidence>
<dbReference type="EMBL" id="LHXT01000019">
    <property type="protein sequence ID" value="KXA98490.1"/>
    <property type="molecule type" value="Genomic_DNA"/>
</dbReference>
<keyword evidence="4" id="KW-1185">Reference proteome</keyword>
<proteinExistence type="predicted"/>
<evidence type="ECO:0000259" key="1">
    <source>
        <dbReference type="Pfam" id="PF01968"/>
    </source>
</evidence>
<sequence length="551" mass="60437">MKTVGIDIGGTNTDGVLLSEEGIEFHSKIPSTPNDVESIGKFFEILKTEHSFHPRNIDRIVIGTTLILNSAMEGKMKKCGCVLIPGPGLSPKLVEKGDVNETVAGYIDHRGRKVEDLDERSVERFGMDNRNDAETYAIVGKFSPRNPELENRASDLLDEEFVSKGNEVSPVLSFPLRVSTTVLNAKSKPVFNGFTRNIEKILEKLDVSAPLYFVKSDGAMLNLEMASKIPSITIKSGPAVSTLGLYALTGIDDALAIDIGGTTTDIGIIDEGNPRIEENLRIVGYDTAFSSVDSVDIPLGGDSLVELDPDSNQIQIRKIRKGPAAAFGGEYPTPTDALQVLGEFEAGDRDRAFEALSDLSEESGLDVEGLAERIVEKFCRKISDHLKEFIEEHDTLKLSNDLTFLGGGVLSNFLIPRIANRLGCDFVVPKYSEVAGAVGCAVSRVCLRTRIHIDTARSEMTVNGVQRRIERGKTMSEEKWIDLGREEVLKVSEEAGASFFGGDEVQVKSFRFFNVVERQRVRGQICDIEGQMKPGISDKVDLEKLRGRYEG</sequence>